<evidence type="ECO:0000256" key="1">
    <source>
        <dbReference type="SAM" id="MobiDB-lite"/>
    </source>
</evidence>
<gene>
    <name evidence="2" type="ORF">CGLO_03221</name>
</gene>
<dbReference type="EMBL" id="AMYD01000668">
    <property type="protein sequence ID" value="EQB56764.1"/>
    <property type="molecule type" value="Genomic_DNA"/>
</dbReference>
<organism evidence="2 3">
    <name type="scientific">Colletotrichum gloeosporioides (strain Cg-14)</name>
    <name type="common">Anthracnose fungus</name>
    <name type="synonym">Glomerella cingulata</name>
    <dbReference type="NCBI Taxonomy" id="1237896"/>
    <lineage>
        <taxon>Eukaryota</taxon>
        <taxon>Fungi</taxon>
        <taxon>Dikarya</taxon>
        <taxon>Ascomycota</taxon>
        <taxon>Pezizomycotina</taxon>
        <taxon>Sordariomycetes</taxon>
        <taxon>Hypocreomycetidae</taxon>
        <taxon>Glomerellales</taxon>
        <taxon>Glomerellaceae</taxon>
        <taxon>Colletotrichum</taxon>
        <taxon>Colletotrichum gloeosporioides species complex</taxon>
    </lineage>
</organism>
<comment type="caution">
    <text evidence="2">The sequence shown here is derived from an EMBL/GenBank/DDBJ whole genome shotgun (WGS) entry which is preliminary data.</text>
</comment>
<dbReference type="Proteomes" id="UP000015530">
    <property type="component" value="Unassembled WGS sequence"/>
</dbReference>
<feature type="compositionally biased region" description="Basic and acidic residues" evidence="1">
    <location>
        <begin position="202"/>
        <end position="224"/>
    </location>
</feature>
<dbReference type="OrthoDB" id="4821843at2759"/>
<evidence type="ECO:0000313" key="3">
    <source>
        <dbReference type="Proteomes" id="UP000015530"/>
    </source>
</evidence>
<feature type="region of interest" description="Disordered" evidence="1">
    <location>
        <begin position="169"/>
        <end position="224"/>
    </location>
</feature>
<dbReference type="AlphaFoldDB" id="T0KX26"/>
<sequence length="224" mass="24824">MPDRDNLIYKALICATSLNAREKEIAIEAWLLAKRSHDALSSAWTASKEKIRLAENDAEANKYWARFESVRAQYALIDKIAQQKEQLARKWKPPEVIYIDDDEEDSARGDAARDDDATVSSPEAVEIRSMNPQKSVQTSDDMSAGFQASTSALLQLGLDKIVGLDAILGPTGSVRGHQKKQGTKRRAEEIEDDPLNITGAREASKSEKGVHEDSGSKKRRKSLD</sequence>
<dbReference type="HOGENOM" id="CLU_1234915_0_0_1"/>
<protein>
    <submittedName>
        <fullName evidence="2">Uncharacterized protein</fullName>
    </submittedName>
</protein>
<reference evidence="3" key="1">
    <citation type="journal article" date="2013" name="Mol. Plant Microbe Interact.">
        <title>Global aspects of pacC regulation of pathogenicity genes in Colletotrichum gloeosporioides as revealed by transcriptome analysis.</title>
        <authorList>
            <person name="Alkan N."/>
            <person name="Meng X."/>
            <person name="Friedlander G."/>
            <person name="Reuveni E."/>
            <person name="Sukno S."/>
            <person name="Sherman A."/>
            <person name="Thon M."/>
            <person name="Fluhr R."/>
            <person name="Prusky D."/>
        </authorList>
    </citation>
    <scope>NUCLEOTIDE SEQUENCE [LARGE SCALE GENOMIC DNA]</scope>
    <source>
        <strain evidence="3">Cg-14</strain>
    </source>
</reference>
<feature type="region of interest" description="Disordered" evidence="1">
    <location>
        <begin position="100"/>
        <end position="143"/>
    </location>
</feature>
<evidence type="ECO:0000313" key="2">
    <source>
        <dbReference type="EMBL" id="EQB56764.1"/>
    </source>
</evidence>
<feature type="compositionally biased region" description="Basic and acidic residues" evidence="1">
    <location>
        <begin position="106"/>
        <end position="116"/>
    </location>
</feature>
<accession>T0KX26</accession>
<proteinExistence type="predicted"/>
<feature type="compositionally biased region" description="Polar residues" evidence="1">
    <location>
        <begin position="130"/>
        <end position="143"/>
    </location>
</feature>
<name>T0KX26_COLGC</name>